<name>A0AAV3NWE1_LITER</name>
<organism evidence="1 2">
    <name type="scientific">Lithospermum erythrorhizon</name>
    <name type="common">Purple gromwell</name>
    <name type="synonym">Lithospermum officinale var. erythrorhizon</name>
    <dbReference type="NCBI Taxonomy" id="34254"/>
    <lineage>
        <taxon>Eukaryota</taxon>
        <taxon>Viridiplantae</taxon>
        <taxon>Streptophyta</taxon>
        <taxon>Embryophyta</taxon>
        <taxon>Tracheophyta</taxon>
        <taxon>Spermatophyta</taxon>
        <taxon>Magnoliopsida</taxon>
        <taxon>eudicotyledons</taxon>
        <taxon>Gunneridae</taxon>
        <taxon>Pentapetalae</taxon>
        <taxon>asterids</taxon>
        <taxon>lamiids</taxon>
        <taxon>Boraginales</taxon>
        <taxon>Boraginaceae</taxon>
        <taxon>Boraginoideae</taxon>
        <taxon>Lithospermeae</taxon>
        <taxon>Lithospermum</taxon>
    </lineage>
</organism>
<comment type="caution">
    <text evidence="1">The sequence shown here is derived from an EMBL/GenBank/DDBJ whole genome shotgun (WGS) entry which is preliminary data.</text>
</comment>
<evidence type="ECO:0008006" key="3">
    <source>
        <dbReference type="Google" id="ProtNLM"/>
    </source>
</evidence>
<reference evidence="1 2" key="1">
    <citation type="submission" date="2024-01" db="EMBL/GenBank/DDBJ databases">
        <title>The complete chloroplast genome sequence of Lithospermum erythrorhizon: insights into the phylogenetic relationship among Boraginaceae species and the maternal lineages of purple gromwells.</title>
        <authorList>
            <person name="Okada T."/>
            <person name="Watanabe K."/>
        </authorList>
    </citation>
    <scope>NUCLEOTIDE SEQUENCE [LARGE SCALE GENOMIC DNA]</scope>
</reference>
<evidence type="ECO:0000313" key="2">
    <source>
        <dbReference type="Proteomes" id="UP001454036"/>
    </source>
</evidence>
<gene>
    <name evidence="1" type="ORF">LIER_04119</name>
</gene>
<protein>
    <recommendedName>
        <fullName evidence="3">Secreted protein</fullName>
    </recommendedName>
</protein>
<proteinExistence type="predicted"/>
<dbReference type="AlphaFoldDB" id="A0AAV3NWE1"/>
<keyword evidence="2" id="KW-1185">Reference proteome</keyword>
<sequence>MKLLLHKSRNQLNMDKCSSKLATLVLLMLGASCIPLFPKVMADIPQPSCGNPCIPVTQPVGLFCNTGCRCLTVPEITTGLCIPYALLSNGGNDHSTQCHHHADCSSKHGSVFCLRFAGSQYGFCSSIRYIKF</sequence>
<dbReference type="Proteomes" id="UP001454036">
    <property type="component" value="Unassembled WGS sequence"/>
</dbReference>
<evidence type="ECO:0000313" key="1">
    <source>
        <dbReference type="EMBL" id="GAA0143431.1"/>
    </source>
</evidence>
<dbReference type="EMBL" id="BAABME010000516">
    <property type="protein sequence ID" value="GAA0143431.1"/>
    <property type="molecule type" value="Genomic_DNA"/>
</dbReference>
<dbReference type="PROSITE" id="PS51257">
    <property type="entry name" value="PROKAR_LIPOPROTEIN"/>
    <property type="match status" value="1"/>
</dbReference>
<accession>A0AAV3NWE1</accession>